<evidence type="ECO:0000256" key="3">
    <source>
        <dbReference type="ARBA" id="ARBA00023027"/>
    </source>
</evidence>
<sequence>MLKVLAYNVREDEVAFFHEYADVYDLDVRCTIDPFSSESAYLAKGHDAVIIQGNCIADERALEIIHELGIKILTTRCAGYDKVDLDAAQRLGIRACNVPAYSPNAVSEYAVTLALACVRNLPLTIRRMHNYNFAIKGLIGREVKDMTIGIIGTGRIGYETIRNFRGFTDSILAYDLYPNDKVKEIADYVAFDELLKRSDIISIHCPLTKDNYHLIDKEAISKMKDGVILINTSRGALIDAQDVLDAVKSHKIAKAALDVYEYENGLYLKNNAGDDLEDQLLKELINHNNIIVTPHIAFYTDEAVKNMVQISLSNIAEIEKSGSSQNELI</sequence>
<comment type="similarity">
    <text evidence="1 4">Belongs to the D-isomer specific 2-hydroxyacid dehydrogenase family.</text>
</comment>
<dbReference type="InterPro" id="IPR006139">
    <property type="entry name" value="D-isomer_2_OHA_DH_cat_dom"/>
</dbReference>
<evidence type="ECO:0000259" key="5">
    <source>
        <dbReference type="Pfam" id="PF00389"/>
    </source>
</evidence>
<dbReference type="Pfam" id="PF00389">
    <property type="entry name" value="2-Hacid_dh"/>
    <property type="match status" value="1"/>
</dbReference>
<protein>
    <submittedName>
        <fullName evidence="7">Lactate dehydrogenase</fullName>
    </submittedName>
</protein>
<keyword evidence="2 4" id="KW-0560">Oxidoreductase</keyword>
<dbReference type="InterPro" id="IPR029752">
    <property type="entry name" value="D-isomer_DH_CS1"/>
</dbReference>
<feature type="domain" description="D-isomer specific 2-hydroxyacid dehydrogenase catalytic" evidence="5">
    <location>
        <begin position="5"/>
        <end position="327"/>
    </location>
</feature>
<evidence type="ECO:0000256" key="4">
    <source>
        <dbReference type="RuleBase" id="RU003719"/>
    </source>
</evidence>
<dbReference type="InterPro" id="IPR036291">
    <property type="entry name" value="NAD(P)-bd_dom_sf"/>
</dbReference>
<dbReference type="Gene3D" id="3.40.50.720">
    <property type="entry name" value="NAD(P)-binding Rossmann-like Domain"/>
    <property type="match status" value="2"/>
</dbReference>
<dbReference type="AlphaFoldDB" id="A0A6N8U5E5"/>
<dbReference type="SUPFAM" id="SSF52283">
    <property type="entry name" value="Formate/glycerate dehydrogenase catalytic domain-like"/>
    <property type="match status" value="1"/>
</dbReference>
<reference evidence="7 8" key="1">
    <citation type="submission" date="2019-12" db="EMBL/GenBank/DDBJ databases">
        <authorList>
            <person name="Yang R."/>
        </authorList>
    </citation>
    <scope>NUCLEOTIDE SEQUENCE [LARGE SCALE GENOMIC DNA]</scope>
    <source>
        <strain evidence="7 8">DONG20-135</strain>
    </source>
</reference>
<dbReference type="PROSITE" id="PS00670">
    <property type="entry name" value="D_2_HYDROXYACID_DH_2"/>
    <property type="match status" value="1"/>
</dbReference>
<evidence type="ECO:0000256" key="2">
    <source>
        <dbReference type="ARBA" id="ARBA00023002"/>
    </source>
</evidence>
<dbReference type="EMBL" id="WUUQ01000001">
    <property type="protein sequence ID" value="MXQ73110.1"/>
    <property type="molecule type" value="Genomic_DNA"/>
</dbReference>
<evidence type="ECO:0000313" key="7">
    <source>
        <dbReference type="EMBL" id="MXQ73110.1"/>
    </source>
</evidence>
<dbReference type="Proteomes" id="UP000434036">
    <property type="component" value="Unassembled WGS sequence"/>
</dbReference>
<feature type="domain" description="D-isomer specific 2-hydroxyacid dehydrogenase NAD-binding" evidence="6">
    <location>
        <begin position="112"/>
        <end position="297"/>
    </location>
</feature>
<proteinExistence type="inferred from homology"/>
<dbReference type="InterPro" id="IPR029753">
    <property type="entry name" value="D-isomer_DH_CS"/>
</dbReference>
<dbReference type="GO" id="GO:0008720">
    <property type="term" value="F:D-lactate dehydrogenase (NAD+) activity"/>
    <property type="evidence" value="ECO:0007669"/>
    <property type="project" value="TreeGrafter"/>
</dbReference>
<evidence type="ECO:0000256" key="1">
    <source>
        <dbReference type="ARBA" id="ARBA00005854"/>
    </source>
</evidence>
<dbReference type="PANTHER" id="PTHR43026">
    <property type="entry name" value="2-HYDROXYACID DEHYDROGENASE HOMOLOG 1-RELATED"/>
    <property type="match status" value="1"/>
</dbReference>
<name>A0A6N8U5E5_9FIRM</name>
<dbReference type="Pfam" id="PF02826">
    <property type="entry name" value="2-Hacid_dh_C"/>
    <property type="match status" value="1"/>
</dbReference>
<evidence type="ECO:0000313" key="8">
    <source>
        <dbReference type="Proteomes" id="UP000434036"/>
    </source>
</evidence>
<keyword evidence="8" id="KW-1185">Reference proteome</keyword>
<organism evidence="7 8">
    <name type="scientific">Copranaerobaculum intestinale</name>
    <dbReference type="NCBI Taxonomy" id="2692629"/>
    <lineage>
        <taxon>Bacteria</taxon>
        <taxon>Bacillati</taxon>
        <taxon>Bacillota</taxon>
        <taxon>Erysipelotrichia</taxon>
        <taxon>Erysipelotrichales</taxon>
        <taxon>Erysipelotrichaceae</taxon>
        <taxon>Copranaerobaculum</taxon>
    </lineage>
</organism>
<dbReference type="GO" id="GO:0051287">
    <property type="term" value="F:NAD binding"/>
    <property type="evidence" value="ECO:0007669"/>
    <property type="project" value="InterPro"/>
</dbReference>
<reference evidence="7 8" key="2">
    <citation type="submission" date="2020-01" db="EMBL/GenBank/DDBJ databases">
        <title>Clostridiaceae sp. nov. isolated from the gut of human by culturomics.</title>
        <authorList>
            <person name="Chang Y."/>
        </authorList>
    </citation>
    <scope>NUCLEOTIDE SEQUENCE [LARGE SCALE GENOMIC DNA]</scope>
    <source>
        <strain evidence="7 8">DONG20-135</strain>
    </source>
</reference>
<dbReference type="PROSITE" id="PS00671">
    <property type="entry name" value="D_2_HYDROXYACID_DH_3"/>
    <property type="match status" value="1"/>
</dbReference>
<dbReference type="RefSeq" id="WP_160624531.1">
    <property type="nucleotide sequence ID" value="NZ_WUUQ01000001.1"/>
</dbReference>
<gene>
    <name evidence="7" type="ORF">GSF08_04065</name>
</gene>
<accession>A0A6N8U5E5</accession>
<dbReference type="PANTHER" id="PTHR43026:SF1">
    <property type="entry name" value="2-HYDROXYACID DEHYDROGENASE HOMOLOG 1-RELATED"/>
    <property type="match status" value="1"/>
</dbReference>
<dbReference type="SUPFAM" id="SSF51735">
    <property type="entry name" value="NAD(P)-binding Rossmann-fold domains"/>
    <property type="match status" value="1"/>
</dbReference>
<dbReference type="PROSITE" id="PS00065">
    <property type="entry name" value="D_2_HYDROXYACID_DH_1"/>
    <property type="match status" value="1"/>
</dbReference>
<comment type="caution">
    <text evidence="7">The sequence shown here is derived from an EMBL/GenBank/DDBJ whole genome shotgun (WGS) entry which is preliminary data.</text>
</comment>
<dbReference type="InterPro" id="IPR058205">
    <property type="entry name" value="D-LDH-like"/>
</dbReference>
<evidence type="ECO:0000259" key="6">
    <source>
        <dbReference type="Pfam" id="PF02826"/>
    </source>
</evidence>
<keyword evidence="3" id="KW-0520">NAD</keyword>
<dbReference type="InterPro" id="IPR006140">
    <property type="entry name" value="D-isomer_DH_NAD-bd"/>
</dbReference>